<proteinExistence type="predicted"/>
<dbReference type="SMART" id="SM00343">
    <property type="entry name" value="ZnF_C2HC"/>
    <property type="match status" value="1"/>
</dbReference>
<accession>A0A6L2KRZ6</accession>
<reference evidence="5" key="1">
    <citation type="journal article" date="2019" name="Sci. Rep.">
        <title>Draft genome of Tanacetum cinerariifolium, the natural source of mosquito coil.</title>
        <authorList>
            <person name="Yamashiro T."/>
            <person name="Shiraishi A."/>
            <person name="Satake H."/>
            <person name="Nakayama K."/>
        </authorList>
    </citation>
    <scope>NUCLEOTIDE SEQUENCE</scope>
</reference>
<feature type="domain" description="CCHC-type" evidence="4">
    <location>
        <begin position="435"/>
        <end position="448"/>
    </location>
</feature>
<protein>
    <recommendedName>
        <fullName evidence="4">CCHC-type domain-containing protein</fullName>
    </recommendedName>
</protein>
<organism evidence="5">
    <name type="scientific">Tanacetum cinerariifolium</name>
    <name type="common">Dalmatian daisy</name>
    <name type="synonym">Chrysanthemum cinerariifolium</name>
    <dbReference type="NCBI Taxonomy" id="118510"/>
    <lineage>
        <taxon>Eukaryota</taxon>
        <taxon>Viridiplantae</taxon>
        <taxon>Streptophyta</taxon>
        <taxon>Embryophyta</taxon>
        <taxon>Tracheophyta</taxon>
        <taxon>Spermatophyta</taxon>
        <taxon>Magnoliopsida</taxon>
        <taxon>eudicotyledons</taxon>
        <taxon>Gunneridae</taxon>
        <taxon>Pentapetalae</taxon>
        <taxon>asterids</taxon>
        <taxon>campanulids</taxon>
        <taxon>Asterales</taxon>
        <taxon>Asteraceae</taxon>
        <taxon>Asteroideae</taxon>
        <taxon>Anthemideae</taxon>
        <taxon>Anthemidinae</taxon>
        <taxon>Tanacetum</taxon>
    </lineage>
</organism>
<dbReference type="EMBL" id="BKCJ010002997">
    <property type="protein sequence ID" value="GEU52323.1"/>
    <property type="molecule type" value="Genomic_DNA"/>
</dbReference>
<dbReference type="Pfam" id="PF03732">
    <property type="entry name" value="Retrotrans_gag"/>
    <property type="match status" value="1"/>
</dbReference>
<dbReference type="InterPro" id="IPR036875">
    <property type="entry name" value="Znf_CCHC_sf"/>
</dbReference>
<dbReference type="PROSITE" id="PS50158">
    <property type="entry name" value="ZF_CCHC"/>
    <property type="match status" value="1"/>
</dbReference>
<evidence type="ECO:0000256" key="3">
    <source>
        <dbReference type="SAM" id="MobiDB-lite"/>
    </source>
</evidence>
<feature type="compositionally biased region" description="Basic and acidic residues" evidence="3">
    <location>
        <begin position="591"/>
        <end position="603"/>
    </location>
</feature>
<evidence type="ECO:0000259" key="4">
    <source>
        <dbReference type="PROSITE" id="PS50158"/>
    </source>
</evidence>
<comment type="caution">
    <text evidence="5">The sequence shown here is derived from an EMBL/GenBank/DDBJ whole genome shotgun (WGS) entry which is preliminary data.</text>
</comment>
<keyword evidence="1" id="KW-0862">Zinc</keyword>
<dbReference type="PANTHER" id="PTHR33223">
    <property type="entry name" value="CCHC-TYPE DOMAIN-CONTAINING PROTEIN"/>
    <property type="match status" value="1"/>
</dbReference>
<dbReference type="Gene3D" id="4.10.60.10">
    <property type="entry name" value="Zinc finger, CCHC-type"/>
    <property type="match status" value="1"/>
</dbReference>
<name>A0A6L2KRZ6_TANCI</name>
<keyword evidence="1" id="KW-0479">Metal-binding</keyword>
<evidence type="ECO:0000256" key="2">
    <source>
        <dbReference type="SAM" id="Coils"/>
    </source>
</evidence>
<dbReference type="AlphaFoldDB" id="A0A6L2KRZ6"/>
<evidence type="ECO:0000256" key="1">
    <source>
        <dbReference type="PROSITE-ProRule" id="PRU00047"/>
    </source>
</evidence>
<keyword evidence="2" id="KW-0175">Coiled coil</keyword>
<evidence type="ECO:0000313" key="5">
    <source>
        <dbReference type="EMBL" id="GEU52323.1"/>
    </source>
</evidence>
<dbReference type="PANTHER" id="PTHR33223:SF6">
    <property type="entry name" value="CCHC-TYPE DOMAIN-CONTAINING PROTEIN"/>
    <property type="match status" value="1"/>
</dbReference>
<dbReference type="InterPro" id="IPR005162">
    <property type="entry name" value="Retrotrans_gag_dom"/>
</dbReference>
<dbReference type="Pfam" id="PF00098">
    <property type="entry name" value="zf-CCHC"/>
    <property type="match status" value="1"/>
</dbReference>
<dbReference type="GO" id="GO:0003676">
    <property type="term" value="F:nucleic acid binding"/>
    <property type="evidence" value="ECO:0007669"/>
    <property type="project" value="InterPro"/>
</dbReference>
<keyword evidence="1" id="KW-0863">Zinc-finger</keyword>
<dbReference type="GO" id="GO:0008270">
    <property type="term" value="F:zinc ion binding"/>
    <property type="evidence" value="ECO:0007669"/>
    <property type="project" value="UniProtKB-KW"/>
</dbReference>
<feature type="coiled-coil region" evidence="2">
    <location>
        <begin position="249"/>
        <end position="283"/>
    </location>
</feature>
<dbReference type="InterPro" id="IPR001878">
    <property type="entry name" value="Znf_CCHC"/>
</dbReference>
<sequence length="603" mass="69129">MTEPTLEEYMTKNREDYGSGVARLKFVKDAKFELKVVTQDQLMLHIFPISLTRAASIRLRNDPVDSITTWEILKGFFLCKYWPPSRTIIRMEEINNFQQEPDETLYQAWERFKELLLRFPQHYLTNIQDVILFYKGLDVPTRQILNSKGGVPTMKADDAKKAIQEMTDYSQKWHIGTSTRNKISNTFDGLVAIQAQLNNLELAKRHNENSSLIKEIQASTDVIIRNQGASIKALEIQIGQMSKERLMKLKKLQVNSAESATSLKRLRKEKTRIEEEIKATMNDHYLEIIKDDLPPKENDPCSNTLPCKINDMCFDKALADIDDRLCTLGCHRKCATLPKTKSVEGVITEMSITTAKEKTQRRLELMEAVEKRFGGNAVSRKTQRNLLKQQYENFTALSSEMLDQTFERLQKLNTGRKLTVNGNETISFDKSKVECYNCHKRGHFARECSAPRNQDNKNKERSKRGVPVETSTFTALVSCDGLGGYDWSDQAEERPNYALMDFSSSSFDSEIVDNCKKVLGYEICNVLPPTYTGNFMPPTPDLSFTGLYEFVNEPVVENCKAMSSEEEPKVVWKYDDAPSIEEWASDDEKEDMSQPKFEKNSQA</sequence>
<dbReference type="SUPFAM" id="SSF57756">
    <property type="entry name" value="Retrovirus zinc finger-like domains"/>
    <property type="match status" value="1"/>
</dbReference>
<feature type="region of interest" description="Disordered" evidence="3">
    <location>
        <begin position="582"/>
        <end position="603"/>
    </location>
</feature>
<gene>
    <name evidence="5" type="ORF">Tci_024301</name>
</gene>